<dbReference type="RefSeq" id="WP_188756146.1">
    <property type="nucleotide sequence ID" value="NZ_BMJY01000008.1"/>
</dbReference>
<evidence type="ECO:0000313" key="1">
    <source>
        <dbReference type="EMBL" id="GGH44938.1"/>
    </source>
</evidence>
<reference evidence="1" key="2">
    <citation type="submission" date="2020-09" db="EMBL/GenBank/DDBJ databases">
        <authorList>
            <person name="Sun Q."/>
            <person name="Zhou Y."/>
        </authorList>
    </citation>
    <scope>NUCLEOTIDE SEQUENCE</scope>
    <source>
        <strain evidence="1">CGMCC 1.15794</strain>
    </source>
</reference>
<sequence>MNGSGMFAIDPERANEEALQVFALLMSGSDSPSARTEIIRIAHETQPGYARLIAEHVALLVTRHTLREAPVAAVPLITKRLGDFMFTARRVILDIHPRPPQQEVPGAD</sequence>
<reference evidence="1" key="1">
    <citation type="journal article" date="2014" name="Int. J. Syst. Evol. Microbiol.">
        <title>Complete genome sequence of Corynebacterium casei LMG S-19264T (=DSM 44701T), isolated from a smear-ripened cheese.</title>
        <authorList>
            <consortium name="US DOE Joint Genome Institute (JGI-PGF)"/>
            <person name="Walter F."/>
            <person name="Albersmeier A."/>
            <person name="Kalinowski J."/>
            <person name="Ruckert C."/>
        </authorList>
    </citation>
    <scope>NUCLEOTIDE SEQUENCE</scope>
    <source>
        <strain evidence="1">CGMCC 1.15794</strain>
    </source>
</reference>
<dbReference type="EMBL" id="BMJY01000008">
    <property type="protein sequence ID" value="GGH44938.1"/>
    <property type="molecule type" value="Genomic_DNA"/>
</dbReference>
<accession>A0A917IFW6</accession>
<name>A0A917IFW6_9MICO</name>
<protein>
    <submittedName>
        <fullName evidence="1">Uncharacterized protein</fullName>
    </submittedName>
</protein>
<gene>
    <name evidence="1" type="ORF">GCM10010921_19980</name>
</gene>
<dbReference type="AlphaFoldDB" id="A0A917IFW6"/>
<proteinExistence type="predicted"/>
<comment type="caution">
    <text evidence="1">The sequence shown here is derived from an EMBL/GenBank/DDBJ whole genome shotgun (WGS) entry which is preliminary data.</text>
</comment>
<dbReference type="Proteomes" id="UP000657592">
    <property type="component" value="Unassembled WGS sequence"/>
</dbReference>
<organism evidence="1 2">
    <name type="scientific">Microbacterium album</name>
    <dbReference type="NCBI Taxonomy" id="2053191"/>
    <lineage>
        <taxon>Bacteria</taxon>
        <taxon>Bacillati</taxon>
        <taxon>Actinomycetota</taxon>
        <taxon>Actinomycetes</taxon>
        <taxon>Micrococcales</taxon>
        <taxon>Microbacteriaceae</taxon>
        <taxon>Microbacterium</taxon>
    </lineage>
</organism>
<evidence type="ECO:0000313" key="2">
    <source>
        <dbReference type="Proteomes" id="UP000657592"/>
    </source>
</evidence>
<keyword evidence="2" id="KW-1185">Reference proteome</keyword>